<feature type="transmembrane region" description="Helical" evidence="8">
    <location>
        <begin position="12"/>
        <end position="31"/>
    </location>
</feature>
<feature type="transmembrane region" description="Helical" evidence="8">
    <location>
        <begin position="310"/>
        <end position="329"/>
    </location>
</feature>
<feature type="transmembrane region" description="Helical" evidence="8">
    <location>
        <begin position="83"/>
        <end position="106"/>
    </location>
</feature>
<keyword evidence="5 8" id="KW-0812">Transmembrane</keyword>
<name>A0ABY1QRV3_9BACT</name>
<evidence type="ECO:0000256" key="4">
    <source>
        <dbReference type="ARBA" id="ARBA00022448"/>
    </source>
</evidence>
<feature type="transmembrane region" description="Helical" evidence="8">
    <location>
        <begin position="169"/>
        <end position="189"/>
    </location>
</feature>
<dbReference type="PRINTS" id="PR01035">
    <property type="entry name" value="TCRTETA"/>
</dbReference>
<evidence type="ECO:0000259" key="9">
    <source>
        <dbReference type="PROSITE" id="PS50850"/>
    </source>
</evidence>
<dbReference type="InterPro" id="IPR020846">
    <property type="entry name" value="MFS_dom"/>
</dbReference>
<feature type="transmembrane region" description="Helical" evidence="8">
    <location>
        <begin position="51"/>
        <end position="71"/>
    </location>
</feature>
<keyword evidence="6 8" id="KW-1133">Transmembrane helix</keyword>
<dbReference type="InterPro" id="IPR036259">
    <property type="entry name" value="MFS_trans_sf"/>
</dbReference>
<dbReference type="CDD" id="cd17388">
    <property type="entry name" value="MFS_TetA"/>
    <property type="match status" value="1"/>
</dbReference>
<dbReference type="SUPFAM" id="SSF103473">
    <property type="entry name" value="MFS general substrate transporter"/>
    <property type="match status" value="1"/>
</dbReference>
<evidence type="ECO:0000256" key="1">
    <source>
        <dbReference type="ARBA" id="ARBA00003279"/>
    </source>
</evidence>
<dbReference type="PANTHER" id="PTHR23504:SF15">
    <property type="entry name" value="MAJOR FACILITATOR SUPERFAMILY (MFS) PROFILE DOMAIN-CONTAINING PROTEIN"/>
    <property type="match status" value="1"/>
</dbReference>
<feature type="transmembrane region" description="Helical" evidence="8">
    <location>
        <begin position="141"/>
        <end position="163"/>
    </location>
</feature>
<protein>
    <submittedName>
        <fullName evidence="10">MFS transporter, DHA1 family, tetracycline resistance protein</fullName>
    </submittedName>
</protein>
<evidence type="ECO:0000256" key="5">
    <source>
        <dbReference type="ARBA" id="ARBA00022692"/>
    </source>
</evidence>
<evidence type="ECO:0000256" key="7">
    <source>
        <dbReference type="ARBA" id="ARBA00023136"/>
    </source>
</evidence>
<dbReference type="PROSITE" id="PS50850">
    <property type="entry name" value="MFS"/>
    <property type="match status" value="1"/>
</dbReference>
<dbReference type="InterPro" id="IPR011701">
    <property type="entry name" value="MFS"/>
</dbReference>
<comment type="caution">
    <text evidence="10">The sequence shown here is derived from an EMBL/GenBank/DDBJ whole genome shotgun (WGS) entry which is preliminary data.</text>
</comment>
<accession>A0ABY1QRV3</accession>
<gene>
    <name evidence="10" type="ORF">SAMN06265222_12274</name>
</gene>
<feature type="transmembrane region" description="Helical" evidence="8">
    <location>
        <begin position="391"/>
        <end position="409"/>
    </location>
</feature>
<dbReference type="InterPro" id="IPR005829">
    <property type="entry name" value="Sugar_transporter_CS"/>
</dbReference>
<evidence type="ECO:0000256" key="2">
    <source>
        <dbReference type="ARBA" id="ARBA00004141"/>
    </source>
</evidence>
<feature type="transmembrane region" description="Helical" evidence="8">
    <location>
        <begin position="218"/>
        <end position="238"/>
    </location>
</feature>
<evidence type="ECO:0000313" key="11">
    <source>
        <dbReference type="Proteomes" id="UP001158067"/>
    </source>
</evidence>
<evidence type="ECO:0000313" key="10">
    <source>
        <dbReference type="EMBL" id="SMP77047.1"/>
    </source>
</evidence>
<dbReference type="Gene3D" id="1.20.1250.20">
    <property type="entry name" value="MFS general substrate transporter like domains"/>
    <property type="match status" value="1"/>
</dbReference>
<dbReference type="Proteomes" id="UP001158067">
    <property type="component" value="Unassembled WGS sequence"/>
</dbReference>
<feature type="transmembrane region" description="Helical" evidence="8">
    <location>
        <begin position="258"/>
        <end position="276"/>
    </location>
</feature>
<evidence type="ECO:0000256" key="8">
    <source>
        <dbReference type="SAM" id="Phobius"/>
    </source>
</evidence>
<dbReference type="EMBL" id="FXUG01000022">
    <property type="protein sequence ID" value="SMP77047.1"/>
    <property type="molecule type" value="Genomic_DNA"/>
</dbReference>
<evidence type="ECO:0000256" key="6">
    <source>
        <dbReference type="ARBA" id="ARBA00022989"/>
    </source>
</evidence>
<keyword evidence="4" id="KW-0813">Transport</keyword>
<comment type="similarity">
    <text evidence="3">Belongs to the major facilitator superfamily. TCR/Tet family.</text>
</comment>
<keyword evidence="7 8" id="KW-0472">Membrane</keyword>
<dbReference type="PROSITE" id="PS00216">
    <property type="entry name" value="SUGAR_TRANSPORT_1"/>
    <property type="match status" value="1"/>
</dbReference>
<sequence>MKTPPHKQRKAAMAFILLTLLIDILAIGIIIPVLPELVKKFAGGNTAMAGWYVGIIGATYSMMQFFCAPVLGALSDRFGRRPVILASLFGLGVDFIITGLATSIAWLFVGRFIAGVMGASFSTANAYIADVSNDENRARNFGLVGVMFGLGFIIGPALGGLLGGYSLQLPFFVAAGLSLVNWLYGFFILPESLPVDQRSSISLAAMNPFGTLARLRTYPMVAGLAVAFVFSSLAQRGLENVWVLSMGFRFGWDEMTNGMTLALVGLMAMIVQGGLVRPVIRRFGERKTAIMATGVACLSFMAYGLATQGWMIPCIVVFGSLSGLAGPAIQSLVSGTVASSEQGKVQGALTSLLSLTNILAPLIFTAGLFSFFTQEESPLHYAGKPFAGAPFVFGSFLLMIAMIVLWRVLKRFPAKAKAVETVSDPQLSTNES</sequence>
<organism evidence="10 11">
    <name type="scientific">Neorhodopirellula lusitana</name>
    <dbReference type="NCBI Taxonomy" id="445327"/>
    <lineage>
        <taxon>Bacteria</taxon>
        <taxon>Pseudomonadati</taxon>
        <taxon>Planctomycetota</taxon>
        <taxon>Planctomycetia</taxon>
        <taxon>Pirellulales</taxon>
        <taxon>Pirellulaceae</taxon>
        <taxon>Neorhodopirellula</taxon>
    </lineage>
</organism>
<feature type="transmembrane region" description="Helical" evidence="8">
    <location>
        <begin position="349"/>
        <end position="371"/>
    </location>
</feature>
<feature type="transmembrane region" description="Helical" evidence="8">
    <location>
        <begin position="288"/>
        <end position="304"/>
    </location>
</feature>
<dbReference type="Pfam" id="PF07690">
    <property type="entry name" value="MFS_1"/>
    <property type="match status" value="1"/>
</dbReference>
<comment type="function">
    <text evidence="1">Resistance to tetracycline by an active tetracycline efflux. This is an energy-dependent process that decreases the accumulation of the antibiotic in whole cells. This protein functions as a metal-tetracycline/H(+) antiporter.</text>
</comment>
<reference evidence="10 11" key="1">
    <citation type="submission" date="2017-05" db="EMBL/GenBank/DDBJ databases">
        <authorList>
            <person name="Varghese N."/>
            <person name="Submissions S."/>
        </authorList>
    </citation>
    <scope>NUCLEOTIDE SEQUENCE [LARGE SCALE GENOMIC DNA]</scope>
    <source>
        <strain evidence="10 11">DSM 25457</strain>
    </source>
</reference>
<comment type="subcellular location">
    <subcellularLocation>
        <location evidence="2">Membrane</location>
        <topology evidence="2">Multi-pass membrane protein</topology>
    </subcellularLocation>
</comment>
<dbReference type="PANTHER" id="PTHR23504">
    <property type="entry name" value="MAJOR FACILITATOR SUPERFAMILY DOMAIN-CONTAINING PROTEIN 10"/>
    <property type="match status" value="1"/>
</dbReference>
<dbReference type="InterPro" id="IPR001958">
    <property type="entry name" value="Tet-R_TetA/multi-R_MdtG-like"/>
</dbReference>
<keyword evidence="11" id="KW-1185">Reference proteome</keyword>
<feature type="transmembrane region" description="Helical" evidence="8">
    <location>
        <begin position="112"/>
        <end position="129"/>
    </location>
</feature>
<proteinExistence type="inferred from homology"/>
<dbReference type="RefSeq" id="WP_430438406.1">
    <property type="nucleotide sequence ID" value="NZ_FXUG01000022.1"/>
</dbReference>
<evidence type="ECO:0000256" key="3">
    <source>
        <dbReference type="ARBA" id="ARBA00007520"/>
    </source>
</evidence>
<feature type="domain" description="Major facilitator superfamily (MFS) profile" evidence="9">
    <location>
        <begin position="12"/>
        <end position="413"/>
    </location>
</feature>